<dbReference type="RefSeq" id="WP_413257461.1">
    <property type="nucleotide sequence ID" value="NZ_JBHFNS010000050.1"/>
</dbReference>
<evidence type="ECO:0000256" key="1">
    <source>
        <dbReference type="ARBA" id="ARBA00022670"/>
    </source>
</evidence>
<keyword evidence="1" id="KW-0645">Protease</keyword>
<dbReference type="Proteomes" id="UP001576776">
    <property type="component" value="Unassembled WGS sequence"/>
</dbReference>
<dbReference type="PANTHER" id="PTHR34858:SF1">
    <property type="entry name" value="CYSO-CYSTEINE PEPTIDASE"/>
    <property type="match status" value="1"/>
</dbReference>
<keyword evidence="2" id="KW-0479">Metal-binding</keyword>
<keyword evidence="4" id="KW-0862">Zinc</keyword>
<dbReference type="SMART" id="SM00232">
    <property type="entry name" value="JAB_MPN"/>
    <property type="match status" value="1"/>
</dbReference>
<name>A0ABV4YAX8_9CYAN</name>
<dbReference type="Gene3D" id="3.40.140.10">
    <property type="entry name" value="Cytidine Deaminase, domain 2"/>
    <property type="match status" value="1"/>
</dbReference>
<gene>
    <name evidence="7" type="ORF">ACE1B6_11965</name>
</gene>
<feature type="domain" description="MPN" evidence="6">
    <location>
        <begin position="2"/>
        <end position="141"/>
    </location>
</feature>
<sequence>MIQISPEDLQAISRHAERTYPEECCGIVLGKIGEEGKTVVEVWETVNAWSEEKWAEFPGSGGIRSKQRTFAIAPQEIVKAQKAARDRQIQIMGFYHSHPDHPAIPSEMDRAIAWQVYSYIIVSVPKGKAHEVRSWCLDDAHQFQEEAILTNV</sequence>
<dbReference type="InterPro" id="IPR051929">
    <property type="entry name" value="VirAsm_ModProt"/>
</dbReference>
<dbReference type="Pfam" id="PF14464">
    <property type="entry name" value="Prok-JAB"/>
    <property type="match status" value="1"/>
</dbReference>
<keyword evidence="8" id="KW-1185">Reference proteome</keyword>
<protein>
    <submittedName>
        <fullName evidence="7">Mov34/MPN/PAD-1 family protein</fullName>
    </submittedName>
</protein>
<dbReference type="PROSITE" id="PS50249">
    <property type="entry name" value="MPN"/>
    <property type="match status" value="1"/>
</dbReference>
<dbReference type="EMBL" id="JBHFNS010000050">
    <property type="protein sequence ID" value="MFB2935960.1"/>
    <property type="molecule type" value="Genomic_DNA"/>
</dbReference>
<evidence type="ECO:0000256" key="5">
    <source>
        <dbReference type="ARBA" id="ARBA00023049"/>
    </source>
</evidence>
<dbReference type="InterPro" id="IPR037518">
    <property type="entry name" value="MPN"/>
</dbReference>
<comment type="caution">
    <text evidence="7">The sequence shown here is derived from an EMBL/GenBank/DDBJ whole genome shotgun (WGS) entry which is preliminary data.</text>
</comment>
<accession>A0ABV4YAX8</accession>
<evidence type="ECO:0000313" key="8">
    <source>
        <dbReference type="Proteomes" id="UP001576776"/>
    </source>
</evidence>
<evidence type="ECO:0000256" key="4">
    <source>
        <dbReference type="ARBA" id="ARBA00022833"/>
    </source>
</evidence>
<keyword evidence="3" id="KW-0378">Hydrolase</keyword>
<evidence type="ECO:0000259" key="6">
    <source>
        <dbReference type="PROSITE" id="PS50249"/>
    </source>
</evidence>
<evidence type="ECO:0000313" key="7">
    <source>
        <dbReference type="EMBL" id="MFB2935960.1"/>
    </source>
</evidence>
<proteinExistence type="predicted"/>
<dbReference type="CDD" id="cd08070">
    <property type="entry name" value="MPN_like"/>
    <property type="match status" value="1"/>
</dbReference>
<evidence type="ECO:0000256" key="3">
    <source>
        <dbReference type="ARBA" id="ARBA00022801"/>
    </source>
</evidence>
<dbReference type="InterPro" id="IPR028090">
    <property type="entry name" value="JAB_dom_prok"/>
</dbReference>
<keyword evidence="5" id="KW-0482">Metalloprotease</keyword>
<dbReference type="PANTHER" id="PTHR34858">
    <property type="entry name" value="CYSO-CYSTEINE PEPTIDASE"/>
    <property type="match status" value="1"/>
</dbReference>
<reference evidence="7 8" key="1">
    <citation type="submission" date="2024-09" db="EMBL/GenBank/DDBJ databases">
        <title>Floridaenema gen nov. (Aerosakkonemataceae, Aerosakkonematales ord. nov., Cyanobacteria) from benthic tropical and subtropical fresh waters, with the description of four new species.</title>
        <authorList>
            <person name="Moretto J.A."/>
            <person name="Berthold D.E."/>
            <person name="Lefler F.W."/>
            <person name="Huang I.-S."/>
            <person name="Laughinghouse H. IV."/>
        </authorList>
    </citation>
    <scope>NUCLEOTIDE SEQUENCE [LARGE SCALE GENOMIC DNA]</scope>
    <source>
        <strain evidence="7 8">BLCC-F154</strain>
    </source>
</reference>
<dbReference type="SUPFAM" id="SSF102712">
    <property type="entry name" value="JAB1/MPN domain"/>
    <property type="match status" value="1"/>
</dbReference>
<evidence type="ECO:0000256" key="2">
    <source>
        <dbReference type="ARBA" id="ARBA00022723"/>
    </source>
</evidence>
<organism evidence="7 8">
    <name type="scientific">Floridaenema fluviatile BLCC-F154</name>
    <dbReference type="NCBI Taxonomy" id="3153640"/>
    <lineage>
        <taxon>Bacteria</taxon>
        <taxon>Bacillati</taxon>
        <taxon>Cyanobacteriota</taxon>
        <taxon>Cyanophyceae</taxon>
        <taxon>Oscillatoriophycideae</taxon>
        <taxon>Aerosakkonematales</taxon>
        <taxon>Aerosakkonemataceae</taxon>
        <taxon>Floridanema</taxon>
        <taxon>Floridanema fluviatile</taxon>
    </lineage>
</organism>
<dbReference type="InterPro" id="IPR000555">
    <property type="entry name" value="JAMM/MPN+_dom"/>
</dbReference>